<keyword evidence="4 5" id="KW-0472">Membrane</keyword>
<dbReference type="Pfam" id="PF01124">
    <property type="entry name" value="MAPEG"/>
    <property type="match status" value="1"/>
</dbReference>
<dbReference type="EMBL" id="JAEANY010000003">
    <property type="protein sequence ID" value="MBH5322858.1"/>
    <property type="molecule type" value="Genomic_DNA"/>
</dbReference>
<evidence type="ECO:0000256" key="2">
    <source>
        <dbReference type="ARBA" id="ARBA00022692"/>
    </source>
</evidence>
<gene>
    <name evidence="6" type="ORF">I5L03_09695</name>
</gene>
<dbReference type="Proteomes" id="UP000602442">
    <property type="component" value="Unassembled WGS sequence"/>
</dbReference>
<evidence type="ECO:0000256" key="1">
    <source>
        <dbReference type="ARBA" id="ARBA00004370"/>
    </source>
</evidence>
<evidence type="ECO:0000313" key="7">
    <source>
        <dbReference type="Proteomes" id="UP000602442"/>
    </source>
</evidence>
<evidence type="ECO:0000256" key="3">
    <source>
        <dbReference type="ARBA" id="ARBA00022989"/>
    </source>
</evidence>
<keyword evidence="2 5" id="KW-0812">Transmembrane</keyword>
<evidence type="ECO:0000256" key="5">
    <source>
        <dbReference type="SAM" id="Phobius"/>
    </source>
</evidence>
<organism evidence="6 7">
    <name type="scientific">Aurantiacibacter sediminis</name>
    <dbReference type="NCBI Taxonomy" id="2793064"/>
    <lineage>
        <taxon>Bacteria</taxon>
        <taxon>Pseudomonadati</taxon>
        <taxon>Pseudomonadota</taxon>
        <taxon>Alphaproteobacteria</taxon>
        <taxon>Sphingomonadales</taxon>
        <taxon>Erythrobacteraceae</taxon>
        <taxon>Aurantiacibacter</taxon>
    </lineage>
</organism>
<dbReference type="Gene3D" id="1.20.120.550">
    <property type="entry name" value="Membrane associated eicosanoid/glutathione metabolism-like domain"/>
    <property type="match status" value="1"/>
</dbReference>
<evidence type="ECO:0000256" key="4">
    <source>
        <dbReference type="ARBA" id="ARBA00023136"/>
    </source>
</evidence>
<proteinExistence type="predicted"/>
<comment type="caution">
    <text evidence="6">The sequence shown here is derived from an EMBL/GenBank/DDBJ whole genome shotgun (WGS) entry which is preliminary data.</text>
</comment>
<dbReference type="SUPFAM" id="SSF161084">
    <property type="entry name" value="MAPEG domain-like"/>
    <property type="match status" value="1"/>
</dbReference>
<dbReference type="InterPro" id="IPR023352">
    <property type="entry name" value="MAPEG-like_dom_sf"/>
</dbReference>
<comment type="subcellular location">
    <subcellularLocation>
        <location evidence="1">Membrane</location>
    </subcellularLocation>
</comment>
<protein>
    <submittedName>
        <fullName evidence="6">MAPEG family protein</fullName>
    </submittedName>
</protein>
<accession>A0ABS0N4Z7</accession>
<name>A0ABS0N4Z7_9SPHN</name>
<keyword evidence="7" id="KW-1185">Reference proteome</keyword>
<dbReference type="InterPro" id="IPR001129">
    <property type="entry name" value="Membr-assoc_MAPEG"/>
</dbReference>
<sequence>MVTILQPVVALVVWTLVMCLWMYATRLPAMAAAKVDPDSLAQDRDMSLEKVLEPRTQWKAHNFNHLHEAPTVFYAIMLTLALLSTQPETDLAGNGLVALLGWSYVALRVTHSVVQATWNKVAVRFALFSLSQITLIGLAGIAILTVFGL</sequence>
<feature type="transmembrane region" description="Helical" evidence="5">
    <location>
        <begin position="6"/>
        <end position="24"/>
    </location>
</feature>
<reference evidence="6 7" key="1">
    <citation type="submission" date="2020-11" db="EMBL/GenBank/DDBJ databases">
        <title>Erythrobacter sediminis sp. nov., a marine bacterium from a tidal flat of Garorim Bay.</title>
        <authorList>
            <person name="Kim D."/>
            <person name="Yoo Y."/>
            <person name="Kim J.-J."/>
        </authorList>
    </citation>
    <scope>NUCLEOTIDE SEQUENCE [LARGE SCALE GENOMIC DNA]</scope>
    <source>
        <strain evidence="6 7">JGD-13</strain>
    </source>
</reference>
<dbReference type="RefSeq" id="WP_197921594.1">
    <property type="nucleotide sequence ID" value="NZ_CAWPTA010000008.1"/>
</dbReference>
<evidence type="ECO:0000313" key="6">
    <source>
        <dbReference type="EMBL" id="MBH5322858.1"/>
    </source>
</evidence>
<feature type="transmembrane region" description="Helical" evidence="5">
    <location>
        <begin position="121"/>
        <end position="147"/>
    </location>
</feature>
<keyword evidence="3 5" id="KW-1133">Transmembrane helix</keyword>